<accession>A0AAQ0HIU5</accession>
<dbReference type="Proteomes" id="UP000256794">
    <property type="component" value="Unassembled WGS sequence"/>
</dbReference>
<name>A0AAQ0HIU5_PARVE</name>
<keyword evidence="3" id="KW-1185">Reference proteome</keyword>
<feature type="domain" description="HEPN AbiU2-like" evidence="1">
    <location>
        <begin position="35"/>
        <end position="255"/>
    </location>
</feature>
<dbReference type="InterPro" id="IPR040704">
    <property type="entry name" value="HEPN_AbiU2"/>
</dbReference>
<evidence type="ECO:0000313" key="2">
    <source>
        <dbReference type="EMBL" id="REG53405.1"/>
    </source>
</evidence>
<proteinExistence type="predicted"/>
<comment type="caution">
    <text evidence="2">The sequence shown here is derived from an EMBL/GenBank/DDBJ whole genome shotgun (WGS) entry which is preliminary data.</text>
</comment>
<evidence type="ECO:0000259" key="1">
    <source>
        <dbReference type="Pfam" id="PF18734"/>
    </source>
</evidence>
<dbReference type="GeneID" id="97241098"/>
<dbReference type="EMBL" id="QUMX01000006">
    <property type="protein sequence ID" value="REG53405.1"/>
    <property type="molecule type" value="Genomic_DNA"/>
</dbReference>
<sequence length="324" mass="36725">MKNQKRIAVAGVGVCRYDEVSLALRLGKLMTQHDQHIATWRDAFRDETTGIHRTIQDLLWNYAAFRTTVRIVRLANEKRGSRPPLNQMMFNLVSEGYWSSLLLGTRRLLDKAPINGPKGVYSIRSVVNDVKASQNWLTRRIYVEKVLDAQYDLDRLHQEQHDHLVAANGRPVWGDPELMKSQAAHRHFDVLSGVSPSGRNPSDLISATVLEKIETRLASLDRIAEHVNSHVAHAGNKQSRQDRELGDFDIRDAEKTLRQLKEIADLVGVWFANEGGAGLATYLGDQFEGLDHAVVDSADLADLLEQWRLIDREIAEWSIRPEDL</sequence>
<dbReference type="Pfam" id="PF18734">
    <property type="entry name" value="HEPN_AbiU2"/>
    <property type="match status" value="1"/>
</dbReference>
<organism evidence="2 3">
    <name type="scientific">Paracoccus versutus</name>
    <name type="common">Thiobacillus versutus</name>
    <dbReference type="NCBI Taxonomy" id="34007"/>
    <lineage>
        <taxon>Bacteria</taxon>
        <taxon>Pseudomonadati</taxon>
        <taxon>Pseudomonadota</taxon>
        <taxon>Alphaproteobacteria</taxon>
        <taxon>Rhodobacterales</taxon>
        <taxon>Paracoccaceae</taxon>
        <taxon>Paracoccus</taxon>
    </lineage>
</organism>
<protein>
    <recommendedName>
        <fullName evidence="1">HEPN AbiU2-like domain-containing protein</fullName>
    </recommendedName>
</protein>
<reference evidence="2 3" key="1">
    <citation type="submission" date="2018-08" db="EMBL/GenBank/DDBJ databases">
        <title>Genomic Encyclopedia of Archaeal and Bacterial Type Strains, Phase II (KMG-II): from individual species to whole genera.</title>
        <authorList>
            <person name="Goeker M."/>
        </authorList>
    </citation>
    <scope>NUCLEOTIDE SEQUENCE [LARGE SCALE GENOMIC DNA]</scope>
    <source>
        <strain evidence="2 3">DSM 582</strain>
    </source>
</reference>
<gene>
    <name evidence="2" type="ORF">ATH84_1006146</name>
</gene>
<dbReference type="AlphaFoldDB" id="A0AAQ0HIU5"/>
<evidence type="ECO:0000313" key="3">
    <source>
        <dbReference type="Proteomes" id="UP000256794"/>
    </source>
</evidence>
<dbReference type="RefSeq" id="WP_012092591.1">
    <property type="nucleotide sequence ID" value="NZ_CP035287.1"/>
</dbReference>